<feature type="transmembrane region" description="Helical" evidence="6">
    <location>
        <begin position="84"/>
        <end position="102"/>
    </location>
</feature>
<sequence length="442" mass="48331">MDVKQIEASTVKKVTLRLIPFLFICFAIAIMDRVNIGFAALTMNSDLGFSSAVFGFGAGIFFIGYFIFEVPGSAMMTKWGARKWIARIMISWAFIAVAMAFIKTPIQFYIVRFFLGAMEASFYPCMVWYLSNFYQSKNHAKAIAGFMLAIPAANAIGSPIATVLLGVNVFGLAGWQSLFILEGIPCLILGIICLTYLDDKIEDVKWLTKEELTWLIDVTTEEKLHKEKVKHYTFVDALKDRDVLVMSFGYFCWMTGYYGINMFLPTITKGMAKSFNLSTMGLGWLVGGMYLCAMVVMYLVGNHSDKTNERRFHVFACLGISAIAMLISIYVAKTSVVGAFVALTISVCGAFGSYSPFWSIPPSFLTGAASAGAIALINSIGNLGGFFGPYVVGYIKDITGSFNASMIFLAVVLALGGIVIGFIVRVSGKVVVVNQGEKNKLG</sequence>
<dbReference type="HOGENOM" id="CLU_001265_0_0_9"/>
<evidence type="ECO:0000313" key="9">
    <source>
        <dbReference type="Proteomes" id="UP000033115"/>
    </source>
</evidence>
<feature type="transmembrane region" description="Helical" evidence="6">
    <location>
        <begin position="404"/>
        <end position="424"/>
    </location>
</feature>
<reference evidence="8 9" key="1">
    <citation type="journal article" date="2015" name="J. Biotechnol.">
        <title>Complete genome sequence of a malodorant-producing acetogen, Clostridium scatologenes ATCC 25775(T).</title>
        <authorList>
            <person name="Zhu Z."/>
            <person name="Guo T."/>
            <person name="Zheng H."/>
            <person name="Song T."/>
            <person name="Ouyang P."/>
            <person name="Xie J."/>
        </authorList>
    </citation>
    <scope>NUCLEOTIDE SEQUENCE [LARGE SCALE GENOMIC DNA]</scope>
    <source>
        <strain evidence="8 9">ATCC 25775</strain>
    </source>
</reference>
<feature type="transmembrane region" description="Helical" evidence="6">
    <location>
        <begin position="280"/>
        <end position="300"/>
    </location>
</feature>
<dbReference type="PANTHER" id="PTHR43791:SF100">
    <property type="entry name" value="SUGAR TRANSPORTER"/>
    <property type="match status" value="1"/>
</dbReference>
<dbReference type="SUPFAM" id="SSF103473">
    <property type="entry name" value="MFS general substrate transporter"/>
    <property type="match status" value="1"/>
</dbReference>
<dbReference type="Gene3D" id="1.20.1250.20">
    <property type="entry name" value="MFS general substrate transporter like domains"/>
    <property type="match status" value="2"/>
</dbReference>
<dbReference type="PROSITE" id="PS50850">
    <property type="entry name" value="MFS"/>
    <property type="match status" value="1"/>
</dbReference>
<feature type="transmembrane region" description="Helical" evidence="6">
    <location>
        <begin position="108"/>
        <end position="130"/>
    </location>
</feature>
<dbReference type="Pfam" id="PF07690">
    <property type="entry name" value="MFS_1"/>
    <property type="match status" value="1"/>
</dbReference>
<feature type="transmembrane region" description="Helical" evidence="6">
    <location>
        <begin position="21"/>
        <end position="41"/>
    </location>
</feature>
<evidence type="ECO:0000313" key="8">
    <source>
        <dbReference type="EMBL" id="AKA67483.1"/>
    </source>
</evidence>
<dbReference type="RefSeq" id="WP_029160543.1">
    <property type="nucleotide sequence ID" value="NZ_CP009933.1"/>
</dbReference>
<feature type="transmembrane region" description="Helical" evidence="6">
    <location>
        <begin position="312"/>
        <end position="331"/>
    </location>
</feature>
<dbReference type="CDD" id="cd17319">
    <property type="entry name" value="MFS_ExuT_GudP_like"/>
    <property type="match status" value="1"/>
</dbReference>
<evidence type="ECO:0000256" key="3">
    <source>
        <dbReference type="ARBA" id="ARBA00022692"/>
    </source>
</evidence>
<proteinExistence type="predicted"/>
<keyword evidence="4 6" id="KW-1133">Transmembrane helix</keyword>
<feature type="transmembrane region" description="Helical" evidence="6">
    <location>
        <begin position="364"/>
        <end position="392"/>
    </location>
</feature>
<feature type="transmembrane region" description="Helical" evidence="6">
    <location>
        <begin position="243"/>
        <end position="260"/>
    </location>
</feature>
<dbReference type="GO" id="GO:0005886">
    <property type="term" value="C:plasma membrane"/>
    <property type="evidence" value="ECO:0007669"/>
    <property type="project" value="UniProtKB-SubCell"/>
</dbReference>
<evidence type="ECO:0000259" key="7">
    <source>
        <dbReference type="PROSITE" id="PS50850"/>
    </source>
</evidence>
<comment type="subcellular location">
    <subcellularLocation>
        <location evidence="1">Cell membrane</location>
        <topology evidence="1">Multi-pass membrane protein</topology>
    </subcellularLocation>
</comment>
<keyword evidence="3 6" id="KW-0812">Transmembrane</keyword>
<feature type="transmembrane region" description="Helical" evidence="6">
    <location>
        <begin position="337"/>
        <end position="357"/>
    </location>
</feature>
<keyword evidence="9" id="KW-1185">Reference proteome</keyword>
<accession>A0A0E3JYG5</accession>
<dbReference type="FunFam" id="1.20.1250.20:FF:000018">
    <property type="entry name" value="MFS transporter permease"/>
    <property type="match status" value="1"/>
</dbReference>
<dbReference type="PANTHER" id="PTHR43791">
    <property type="entry name" value="PERMEASE-RELATED"/>
    <property type="match status" value="1"/>
</dbReference>
<feature type="transmembrane region" description="Helical" evidence="6">
    <location>
        <begin position="47"/>
        <end position="68"/>
    </location>
</feature>
<dbReference type="STRING" id="1548.CSCA_0358"/>
<dbReference type="GO" id="GO:0022857">
    <property type="term" value="F:transmembrane transporter activity"/>
    <property type="evidence" value="ECO:0007669"/>
    <property type="project" value="InterPro"/>
</dbReference>
<dbReference type="InterPro" id="IPR011701">
    <property type="entry name" value="MFS"/>
</dbReference>
<dbReference type="InterPro" id="IPR020846">
    <property type="entry name" value="MFS_dom"/>
</dbReference>
<dbReference type="Proteomes" id="UP000033115">
    <property type="component" value="Chromosome"/>
</dbReference>
<protein>
    <submittedName>
        <fullName evidence="8">Major facilitator superfamily transporter</fullName>
    </submittedName>
</protein>
<feature type="transmembrane region" description="Helical" evidence="6">
    <location>
        <begin position="173"/>
        <end position="197"/>
    </location>
</feature>
<evidence type="ECO:0000256" key="2">
    <source>
        <dbReference type="ARBA" id="ARBA00022448"/>
    </source>
</evidence>
<evidence type="ECO:0000256" key="4">
    <source>
        <dbReference type="ARBA" id="ARBA00022989"/>
    </source>
</evidence>
<evidence type="ECO:0000256" key="6">
    <source>
        <dbReference type="SAM" id="Phobius"/>
    </source>
</evidence>
<dbReference type="KEGG" id="csq:CSCA_0358"/>
<evidence type="ECO:0000256" key="1">
    <source>
        <dbReference type="ARBA" id="ARBA00004651"/>
    </source>
</evidence>
<name>A0A0E3JYG5_CLOSL</name>
<keyword evidence="2" id="KW-0813">Transport</keyword>
<evidence type="ECO:0000256" key="5">
    <source>
        <dbReference type="ARBA" id="ARBA00023136"/>
    </source>
</evidence>
<feature type="transmembrane region" description="Helical" evidence="6">
    <location>
        <begin position="142"/>
        <end position="167"/>
    </location>
</feature>
<gene>
    <name evidence="8" type="ORF">CSCA_0358</name>
</gene>
<dbReference type="InterPro" id="IPR036259">
    <property type="entry name" value="MFS_trans_sf"/>
</dbReference>
<dbReference type="AlphaFoldDB" id="A0A0E3JYG5"/>
<dbReference type="EMBL" id="CP009933">
    <property type="protein sequence ID" value="AKA67483.1"/>
    <property type="molecule type" value="Genomic_DNA"/>
</dbReference>
<feature type="domain" description="Major facilitator superfamily (MFS) profile" evidence="7">
    <location>
        <begin position="18"/>
        <end position="428"/>
    </location>
</feature>
<organism evidence="8 9">
    <name type="scientific">Clostridium scatologenes</name>
    <dbReference type="NCBI Taxonomy" id="1548"/>
    <lineage>
        <taxon>Bacteria</taxon>
        <taxon>Bacillati</taxon>
        <taxon>Bacillota</taxon>
        <taxon>Clostridia</taxon>
        <taxon>Eubacteriales</taxon>
        <taxon>Clostridiaceae</taxon>
        <taxon>Clostridium</taxon>
    </lineage>
</organism>
<keyword evidence="5 6" id="KW-0472">Membrane</keyword>